<reference evidence="2" key="1">
    <citation type="journal article" date="2021" name="Evol. Appl.">
        <title>The genome of the Pyrenean desman and the effects of bottlenecks and inbreeding on the genomic landscape of an endangered species.</title>
        <authorList>
            <person name="Escoda L."/>
            <person name="Castresana J."/>
        </authorList>
    </citation>
    <scope>NUCLEOTIDE SEQUENCE</scope>
    <source>
        <strain evidence="2">IBE-C5619</strain>
    </source>
</reference>
<dbReference type="AlphaFoldDB" id="A0A8J6A325"/>
<dbReference type="SUPFAM" id="SSF49899">
    <property type="entry name" value="Concanavalin A-like lectins/glucanases"/>
    <property type="match status" value="1"/>
</dbReference>
<sequence>MPTPYLRCPSLGTRAGPQVSTINTNGGRAEKPDDLSIYPTQTEPPERCRGGVMVHLYRWFLSISFAAVQRIHQSAAGGRLAPVLRADMKVQEAPPGSEDQDPTRVQRAIWDTVVSSSVICDKEWHYYVINVEFPVVSLYMDGATYEPYLVTNDWPIHPSHIDMQLTVGACWQGGEVSKPRFAQFFHGSLASLTIRPGKMESQKVISCLQACKEGLDINSLESLGQGIKWLLCSYVCVKDLDKALLHDCLLMVAHITGGCLVLCFMWCDTCGHAEEKSGLGSRPAGGGTPTNTPHQHPEPTDTPHQHSEPTDMPHQHPEPTDTPHQHPKAMLGQE</sequence>
<dbReference type="GO" id="GO:0050806">
    <property type="term" value="P:positive regulation of synaptic transmission"/>
    <property type="evidence" value="ECO:0007669"/>
    <property type="project" value="TreeGrafter"/>
</dbReference>
<accession>A0A8J6A325</accession>
<keyword evidence="3" id="KW-1185">Reference proteome</keyword>
<dbReference type="InterPro" id="IPR013320">
    <property type="entry name" value="ConA-like_dom_sf"/>
</dbReference>
<comment type="caution">
    <text evidence="2">The sequence shown here is derived from an EMBL/GenBank/DDBJ whole genome shotgun (WGS) entry which is preliminary data.</text>
</comment>
<dbReference type="PANTHER" id="PTHR14139">
    <property type="entry name" value="CALSYNTENIN"/>
    <property type="match status" value="1"/>
</dbReference>
<dbReference type="PANTHER" id="PTHR14139:SF3">
    <property type="entry name" value="CALSYNTENIN-2"/>
    <property type="match status" value="1"/>
</dbReference>
<evidence type="ECO:0000313" key="2">
    <source>
        <dbReference type="EMBL" id="KAG8511437.1"/>
    </source>
</evidence>
<gene>
    <name evidence="2" type="ORF">J0S82_008661</name>
</gene>
<dbReference type="Proteomes" id="UP000700334">
    <property type="component" value="Unassembled WGS sequence"/>
</dbReference>
<evidence type="ECO:0000256" key="1">
    <source>
        <dbReference type="SAM" id="MobiDB-lite"/>
    </source>
</evidence>
<feature type="compositionally biased region" description="Basic and acidic residues" evidence="1">
    <location>
        <begin position="295"/>
        <end position="324"/>
    </location>
</feature>
<feature type="region of interest" description="Disordered" evidence="1">
    <location>
        <begin position="277"/>
        <end position="334"/>
    </location>
</feature>
<name>A0A8J6A325_GALPY</name>
<dbReference type="GO" id="GO:0051965">
    <property type="term" value="P:positive regulation of synapse assembly"/>
    <property type="evidence" value="ECO:0007669"/>
    <property type="project" value="TreeGrafter"/>
</dbReference>
<feature type="region of interest" description="Disordered" evidence="1">
    <location>
        <begin position="1"/>
        <end position="31"/>
    </location>
</feature>
<organism evidence="2 3">
    <name type="scientific">Galemys pyrenaicus</name>
    <name type="common">Iberian desman</name>
    <name type="synonym">Pyrenean desman</name>
    <dbReference type="NCBI Taxonomy" id="202257"/>
    <lineage>
        <taxon>Eukaryota</taxon>
        <taxon>Metazoa</taxon>
        <taxon>Chordata</taxon>
        <taxon>Craniata</taxon>
        <taxon>Vertebrata</taxon>
        <taxon>Euteleostomi</taxon>
        <taxon>Mammalia</taxon>
        <taxon>Eutheria</taxon>
        <taxon>Laurasiatheria</taxon>
        <taxon>Eulipotyphla</taxon>
        <taxon>Talpidae</taxon>
        <taxon>Galemys</taxon>
    </lineage>
</organism>
<dbReference type="OrthoDB" id="10012272at2759"/>
<evidence type="ECO:0000313" key="3">
    <source>
        <dbReference type="Proteomes" id="UP000700334"/>
    </source>
</evidence>
<dbReference type="GO" id="GO:0009986">
    <property type="term" value="C:cell surface"/>
    <property type="evidence" value="ECO:0007669"/>
    <property type="project" value="TreeGrafter"/>
</dbReference>
<dbReference type="GO" id="GO:0045211">
    <property type="term" value="C:postsynaptic membrane"/>
    <property type="evidence" value="ECO:0007669"/>
    <property type="project" value="TreeGrafter"/>
</dbReference>
<protein>
    <submittedName>
        <fullName evidence="2">Calsyntenin-2</fullName>
    </submittedName>
</protein>
<dbReference type="EMBL" id="JAGFMF010011830">
    <property type="protein sequence ID" value="KAG8511437.1"/>
    <property type="molecule type" value="Genomic_DNA"/>
</dbReference>
<proteinExistence type="predicted"/>